<reference evidence="3" key="1">
    <citation type="submission" date="2021-04" db="EMBL/GenBank/DDBJ databases">
        <title>Biosynthetic gene clusters of Dactylosporangioum roseum.</title>
        <authorList>
            <person name="Hartkoorn R.C."/>
            <person name="Beaudoing E."/>
            <person name="Hot D."/>
            <person name="Moureu S."/>
        </authorList>
    </citation>
    <scope>NUCLEOTIDE SEQUENCE</scope>
    <source>
        <strain evidence="3">NRRL B-16295</strain>
    </source>
</reference>
<feature type="compositionally biased region" description="Acidic residues" evidence="1">
    <location>
        <begin position="30"/>
        <end position="42"/>
    </location>
</feature>
<name>A0ABY5Z6P5_9ACTN</name>
<feature type="region of interest" description="Disordered" evidence="1">
    <location>
        <begin position="116"/>
        <end position="154"/>
    </location>
</feature>
<proteinExistence type="predicted"/>
<keyword evidence="4" id="KW-1185">Reference proteome</keyword>
<keyword evidence="2" id="KW-1133">Transmembrane helix</keyword>
<sequence>MPQAPAEPGPSEPPDAPLYYTPAPGWPSADENDEEDAEEPEGEVWTPQPAAAWPPQRIPRQRQPYEPPPVQPPPVRPPERRSSGTAWWIAIGIIVVALAVAAGVLVGLNLARRDSGAHGAACDRPAPHPTEIGGCDRSRIIPPGPAHALAKPTE</sequence>
<protein>
    <submittedName>
        <fullName evidence="3">Uncharacterized protein</fullName>
    </submittedName>
</protein>
<evidence type="ECO:0000313" key="4">
    <source>
        <dbReference type="Proteomes" id="UP001058271"/>
    </source>
</evidence>
<feature type="transmembrane region" description="Helical" evidence="2">
    <location>
        <begin position="86"/>
        <end position="108"/>
    </location>
</feature>
<keyword evidence="2" id="KW-0472">Membrane</keyword>
<feature type="compositionally biased region" description="Pro residues" evidence="1">
    <location>
        <begin position="65"/>
        <end position="76"/>
    </location>
</feature>
<gene>
    <name evidence="3" type="ORF">Drose_05455</name>
</gene>
<dbReference type="RefSeq" id="WP_260727079.1">
    <property type="nucleotide sequence ID" value="NZ_BAAABS010000033.1"/>
</dbReference>
<feature type="compositionally biased region" description="Pro residues" evidence="1">
    <location>
        <begin position="1"/>
        <end position="16"/>
    </location>
</feature>
<keyword evidence="2" id="KW-0812">Transmembrane</keyword>
<evidence type="ECO:0000256" key="2">
    <source>
        <dbReference type="SAM" id="Phobius"/>
    </source>
</evidence>
<organism evidence="3 4">
    <name type="scientific">Dactylosporangium roseum</name>
    <dbReference type="NCBI Taxonomy" id="47989"/>
    <lineage>
        <taxon>Bacteria</taxon>
        <taxon>Bacillati</taxon>
        <taxon>Actinomycetota</taxon>
        <taxon>Actinomycetes</taxon>
        <taxon>Micromonosporales</taxon>
        <taxon>Micromonosporaceae</taxon>
        <taxon>Dactylosporangium</taxon>
    </lineage>
</organism>
<accession>A0ABY5Z6P5</accession>
<dbReference type="EMBL" id="CP073721">
    <property type="protein sequence ID" value="UWZ37718.1"/>
    <property type="molecule type" value="Genomic_DNA"/>
</dbReference>
<dbReference type="Proteomes" id="UP001058271">
    <property type="component" value="Chromosome"/>
</dbReference>
<feature type="region of interest" description="Disordered" evidence="1">
    <location>
        <begin position="1"/>
        <end position="82"/>
    </location>
</feature>
<evidence type="ECO:0000256" key="1">
    <source>
        <dbReference type="SAM" id="MobiDB-lite"/>
    </source>
</evidence>
<evidence type="ECO:0000313" key="3">
    <source>
        <dbReference type="EMBL" id="UWZ37718.1"/>
    </source>
</evidence>